<evidence type="ECO:0000313" key="10">
    <source>
        <dbReference type="Proteomes" id="UP000433483"/>
    </source>
</evidence>
<evidence type="ECO:0000313" key="13">
    <source>
        <dbReference type="Proteomes" id="UP000440732"/>
    </source>
</evidence>
<evidence type="ECO:0000313" key="6">
    <source>
        <dbReference type="EMBL" id="KAE9206575.1"/>
    </source>
</evidence>
<dbReference type="Proteomes" id="UP000440732">
    <property type="component" value="Unassembled WGS sequence"/>
</dbReference>
<keyword evidence="10" id="KW-1185">Reference proteome</keyword>
<evidence type="ECO:0000313" key="8">
    <source>
        <dbReference type="EMBL" id="KAE9319513.1"/>
    </source>
</evidence>
<dbReference type="EMBL" id="QXFZ01000757">
    <property type="protein sequence ID" value="KAE9105853.1"/>
    <property type="molecule type" value="Genomic_DNA"/>
</dbReference>
<dbReference type="Proteomes" id="UP000429523">
    <property type="component" value="Unassembled WGS sequence"/>
</dbReference>
<evidence type="ECO:0000313" key="11">
    <source>
        <dbReference type="Proteomes" id="UP000437068"/>
    </source>
</evidence>
<evidence type="ECO:0000313" key="14">
    <source>
        <dbReference type="Proteomes" id="UP000441208"/>
    </source>
</evidence>
<protein>
    <recommendedName>
        <fullName evidence="2">Retroviral polymerase SH3-like domain-containing protein</fullName>
    </recommendedName>
</protein>
<dbReference type="EMBL" id="QXGE01000225">
    <property type="protein sequence ID" value="KAE9319513.1"/>
    <property type="molecule type" value="Genomic_DNA"/>
</dbReference>
<dbReference type="OrthoDB" id="6776856at2759"/>
<dbReference type="EMBL" id="QXGB01000701">
    <property type="protein sequence ID" value="KAE9206575.1"/>
    <property type="molecule type" value="Genomic_DNA"/>
</dbReference>
<feature type="compositionally biased region" description="Acidic residues" evidence="1">
    <location>
        <begin position="581"/>
        <end position="598"/>
    </location>
</feature>
<evidence type="ECO:0000313" key="12">
    <source>
        <dbReference type="Proteomes" id="UP000440367"/>
    </source>
</evidence>
<evidence type="ECO:0000256" key="1">
    <source>
        <dbReference type="SAM" id="MobiDB-lite"/>
    </source>
</evidence>
<dbReference type="Proteomes" id="UP000441208">
    <property type="component" value="Unassembled WGS sequence"/>
</dbReference>
<feature type="region of interest" description="Disordered" evidence="1">
    <location>
        <begin position="1"/>
        <end position="24"/>
    </location>
</feature>
<dbReference type="EMBL" id="QXGF01000052">
    <property type="protein sequence ID" value="KAE8948367.1"/>
    <property type="molecule type" value="Genomic_DNA"/>
</dbReference>
<evidence type="ECO:0000313" key="5">
    <source>
        <dbReference type="EMBL" id="KAE9149426.1"/>
    </source>
</evidence>
<name>A0A6A3FV97_9STRA</name>
<dbReference type="Proteomes" id="UP000433483">
    <property type="component" value="Unassembled WGS sequence"/>
</dbReference>
<evidence type="ECO:0000313" key="3">
    <source>
        <dbReference type="EMBL" id="KAE8948367.1"/>
    </source>
</evidence>
<evidence type="ECO:0000313" key="4">
    <source>
        <dbReference type="EMBL" id="KAE9105853.1"/>
    </source>
</evidence>
<proteinExistence type="predicted"/>
<sequence>MAGSDSTQGTSAVTSSGQGASTSAASASIVTSTATVASTGVTAASSTSVPMTTAATGAATASSAAGGAVAGLAGTGAVPGPGASAGGSSGAGTSGSGLRSAGMAGAFGIPAVTNFYGGGHGIGGFNFGPFSTGLAGDPGYGLPRVGMATAPLKMDNVPKMKGSFDLYAVQLRTFLTRMNCWSVVDGTIDPSDPLLRASFEAKDNIAREAILSGVPAQDAEMICQEETARAMWNRFVDKQTKREYSNYIFARAEFYSNVYTSEKSMDSWLREMESLRRQLLHYGKRVSDEDYAETLLGHVARTHRDVARQFSKHYVVRRDGGPDLLWGEVFGFAVEVRNISATKPLNGETPYFRRYGERPDVSKLRTWGCVVFVFTPKKVRKNKLENPGKPGLFVGFAKHSESFRVLNLLTGNIQEVRLVEFHEEWTVDRSYVDHLLANRYGKVRARKYTLPTVIPFVRLPVSGVMNGDNAMASDEHPSKRRRCDGDSAAAFHAEVETPVRAGAPVAVPLSCPGVTPPAAVGDRPFVRGANPPRVRRAEVDVGQELRRLQGVPNSHLGRGQQPGASRGTSPSVGERVVDGEVYGDDDLADADEEDDDLEEKTQVPIAAGDPAIPISDVAEILNDSGSDEDEEEQCDTAESFRRSTRVRYPNIPEPKVQRF</sequence>
<comment type="caution">
    <text evidence="3">The sequence shown here is derived from an EMBL/GenBank/DDBJ whole genome shotgun (WGS) entry which is preliminary data.</text>
</comment>
<evidence type="ECO:0000259" key="2">
    <source>
        <dbReference type="Pfam" id="PF25597"/>
    </source>
</evidence>
<dbReference type="EMBL" id="QXGD01000262">
    <property type="protein sequence ID" value="KAE9245514.1"/>
    <property type="molecule type" value="Genomic_DNA"/>
</dbReference>
<dbReference type="Pfam" id="PF14223">
    <property type="entry name" value="Retrotran_gag_2"/>
    <property type="match status" value="1"/>
</dbReference>
<accession>A0A6A3FV97</accession>
<dbReference type="InterPro" id="IPR057670">
    <property type="entry name" value="SH3_retrovirus"/>
</dbReference>
<dbReference type="Proteomes" id="UP000437068">
    <property type="component" value="Unassembled WGS sequence"/>
</dbReference>
<reference evidence="9 10" key="1">
    <citation type="submission" date="2018-08" db="EMBL/GenBank/DDBJ databases">
        <title>Genomic investigation of the strawberry pathogen Phytophthora fragariae indicates pathogenicity is determined by transcriptional variation in three key races.</title>
        <authorList>
            <person name="Adams T.M."/>
            <person name="Armitage A.D."/>
            <person name="Sobczyk M.K."/>
            <person name="Bates H.J."/>
            <person name="Dunwell J.M."/>
            <person name="Nellist C.F."/>
            <person name="Harrison R.J."/>
        </authorList>
    </citation>
    <scope>NUCLEOTIDE SEQUENCE [LARGE SCALE GENOMIC DNA]</scope>
    <source>
        <strain evidence="8 11">A4</strain>
        <strain evidence="7 12">BC-1</strain>
        <strain evidence="6 10">NOV-27</strain>
        <strain evidence="5 13">NOV-5</strain>
        <strain evidence="4 14">NOV-71</strain>
        <strain evidence="3 9">NOV-9</strain>
    </source>
</reference>
<feature type="domain" description="Retroviral polymerase SH3-like" evidence="2">
    <location>
        <begin position="369"/>
        <end position="424"/>
    </location>
</feature>
<feature type="compositionally biased region" description="Polar residues" evidence="1">
    <location>
        <begin position="562"/>
        <end position="571"/>
    </location>
</feature>
<feature type="region of interest" description="Disordered" evidence="1">
    <location>
        <begin position="543"/>
        <end position="643"/>
    </location>
</feature>
<evidence type="ECO:0000313" key="9">
    <source>
        <dbReference type="Proteomes" id="UP000429523"/>
    </source>
</evidence>
<dbReference type="Proteomes" id="UP000440367">
    <property type="component" value="Unassembled WGS sequence"/>
</dbReference>
<dbReference type="EMBL" id="QXGA01000240">
    <property type="protein sequence ID" value="KAE9149426.1"/>
    <property type="molecule type" value="Genomic_DNA"/>
</dbReference>
<feature type="compositionally biased region" description="Acidic residues" evidence="1">
    <location>
        <begin position="625"/>
        <end position="635"/>
    </location>
</feature>
<dbReference type="Pfam" id="PF25597">
    <property type="entry name" value="SH3_retrovirus"/>
    <property type="match status" value="1"/>
</dbReference>
<organism evidence="3 9">
    <name type="scientific">Phytophthora fragariae</name>
    <dbReference type="NCBI Taxonomy" id="53985"/>
    <lineage>
        <taxon>Eukaryota</taxon>
        <taxon>Sar</taxon>
        <taxon>Stramenopiles</taxon>
        <taxon>Oomycota</taxon>
        <taxon>Peronosporomycetes</taxon>
        <taxon>Peronosporales</taxon>
        <taxon>Peronosporaceae</taxon>
        <taxon>Phytophthora</taxon>
    </lineage>
</organism>
<gene>
    <name evidence="8" type="ORF">PF001_g5859</name>
    <name evidence="7" type="ORF">PF002_g7209</name>
    <name evidence="6" type="ORF">PF005_g12945</name>
    <name evidence="5" type="ORF">PF006_g6094</name>
    <name evidence="4" type="ORF">PF007_g13611</name>
    <name evidence="3" type="ORF">PF009_g2062</name>
</gene>
<evidence type="ECO:0000313" key="7">
    <source>
        <dbReference type="EMBL" id="KAE9245514.1"/>
    </source>
</evidence>
<dbReference type="AlphaFoldDB" id="A0A6A3FV97"/>